<evidence type="ECO:0000259" key="2">
    <source>
        <dbReference type="Pfam" id="PF04773"/>
    </source>
</evidence>
<reference evidence="4 5" key="1">
    <citation type="submission" date="2020-09" db="EMBL/GenBank/DDBJ databases">
        <title>Echinicola sp. CAU 1574 isolated from sand of Sido Beach.</title>
        <authorList>
            <person name="Kim W."/>
        </authorList>
    </citation>
    <scope>NUCLEOTIDE SEQUENCE [LARGE SCALE GENOMIC DNA]</scope>
    <source>
        <strain evidence="4 5">CAU 1574</strain>
    </source>
</reference>
<organism evidence="4 5">
    <name type="scientific">Echinicola arenosa</name>
    <dbReference type="NCBI Taxonomy" id="2774144"/>
    <lineage>
        <taxon>Bacteria</taxon>
        <taxon>Pseudomonadati</taxon>
        <taxon>Bacteroidota</taxon>
        <taxon>Cytophagia</taxon>
        <taxon>Cytophagales</taxon>
        <taxon>Cyclobacteriaceae</taxon>
        <taxon>Echinicola</taxon>
    </lineage>
</organism>
<keyword evidence="1" id="KW-0812">Transmembrane</keyword>
<gene>
    <name evidence="4" type="ORF">IFO69_03385</name>
</gene>
<proteinExistence type="predicted"/>
<keyword evidence="5" id="KW-1185">Reference proteome</keyword>
<name>A0ABR9AFZ6_9BACT</name>
<dbReference type="PANTHER" id="PTHR30273:SF2">
    <property type="entry name" value="PROTEIN FECR"/>
    <property type="match status" value="1"/>
</dbReference>
<dbReference type="InterPro" id="IPR006860">
    <property type="entry name" value="FecR"/>
</dbReference>
<protein>
    <submittedName>
        <fullName evidence="4">FecR family protein</fullName>
    </submittedName>
</protein>
<dbReference type="RefSeq" id="WP_192008277.1">
    <property type="nucleotide sequence ID" value="NZ_JACYTQ010000001.1"/>
</dbReference>
<feature type="transmembrane region" description="Helical" evidence="1">
    <location>
        <begin position="104"/>
        <end position="123"/>
    </location>
</feature>
<dbReference type="Proteomes" id="UP000647133">
    <property type="component" value="Unassembled WGS sequence"/>
</dbReference>
<accession>A0ABR9AFZ6</accession>
<dbReference type="Pfam" id="PF16344">
    <property type="entry name" value="FecR_C"/>
    <property type="match status" value="1"/>
</dbReference>
<feature type="domain" description="FecR protein" evidence="2">
    <location>
        <begin position="142"/>
        <end position="235"/>
    </location>
</feature>
<dbReference type="Pfam" id="PF04773">
    <property type="entry name" value="FecR"/>
    <property type="match status" value="1"/>
</dbReference>
<evidence type="ECO:0000256" key="1">
    <source>
        <dbReference type="SAM" id="Phobius"/>
    </source>
</evidence>
<keyword evidence="1" id="KW-0472">Membrane</keyword>
<evidence type="ECO:0000259" key="3">
    <source>
        <dbReference type="Pfam" id="PF16344"/>
    </source>
</evidence>
<dbReference type="Gene3D" id="2.60.120.1440">
    <property type="match status" value="1"/>
</dbReference>
<dbReference type="Gene3D" id="3.55.50.30">
    <property type="match status" value="1"/>
</dbReference>
<dbReference type="InterPro" id="IPR012373">
    <property type="entry name" value="Ferrdict_sens_TM"/>
</dbReference>
<dbReference type="EMBL" id="JACYTQ010000001">
    <property type="protein sequence ID" value="MBD8487785.1"/>
    <property type="molecule type" value="Genomic_DNA"/>
</dbReference>
<dbReference type="PANTHER" id="PTHR30273">
    <property type="entry name" value="PERIPLASMIC SIGNAL SENSOR AND SIGMA FACTOR ACTIVATOR FECR-RELATED"/>
    <property type="match status" value="1"/>
</dbReference>
<dbReference type="PIRSF" id="PIRSF018266">
    <property type="entry name" value="FecR"/>
    <property type="match status" value="1"/>
</dbReference>
<feature type="domain" description="Protein FecR C-terminal" evidence="3">
    <location>
        <begin position="279"/>
        <end position="346"/>
    </location>
</feature>
<keyword evidence="1" id="KW-1133">Transmembrane helix</keyword>
<dbReference type="InterPro" id="IPR032508">
    <property type="entry name" value="FecR_C"/>
</dbReference>
<sequence length="348" mass="39599">MAFKDDVFKELLRDEYFIQWLIAPDHDSNQYWNNWLAANPDKAHVLKEIKAVVNAIEPKKNHYLNKEEKDEVLGQVMKYAAEKSKLKKIQNEKEIGNRVWKGKVLMAACFVILALLTANYFGVFNNAIEKEVQTVGKLITKQTPKGTKSSFYLPDGTLVKLNASSKLEFPATFSDTLREVKLIGQGFFEVTRNEEAPFIVKTENLNVQVLGTSFDILSYPNSDRFEVAVASGRVEVGSRQGYLEILTKHEMTKLNPTTGKLTKSTFDPSFQIGWKDGILSFNDLSFDKVFDQLEIWYGVDIQVSDGIDLRKKYTGKYDNENLENVLIGMSSIQGFSFEIKGKRVKIFS</sequence>
<comment type="caution">
    <text evidence="4">The sequence shown here is derived from an EMBL/GenBank/DDBJ whole genome shotgun (WGS) entry which is preliminary data.</text>
</comment>
<evidence type="ECO:0000313" key="4">
    <source>
        <dbReference type="EMBL" id="MBD8487785.1"/>
    </source>
</evidence>
<evidence type="ECO:0000313" key="5">
    <source>
        <dbReference type="Proteomes" id="UP000647133"/>
    </source>
</evidence>